<accession>A0A4R6KK47</accession>
<evidence type="ECO:0008006" key="3">
    <source>
        <dbReference type="Google" id="ProtNLM"/>
    </source>
</evidence>
<evidence type="ECO:0000313" key="1">
    <source>
        <dbReference type="EMBL" id="TDO51698.1"/>
    </source>
</evidence>
<dbReference type="AlphaFoldDB" id="A0A4R6KK47"/>
<dbReference type="EMBL" id="SNWQ01000003">
    <property type="protein sequence ID" value="TDO51698.1"/>
    <property type="molecule type" value="Genomic_DNA"/>
</dbReference>
<proteinExistence type="predicted"/>
<evidence type="ECO:0000313" key="2">
    <source>
        <dbReference type="Proteomes" id="UP000295388"/>
    </source>
</evidence>
<dbReference type="InterPro" id="IPR016888">
    <property type="entry name" value="UCP028498"/>
</dbReference>
<comment type="caution">
    <text evidence="1">The sequence shown here is derived from an EMBL/GenBank/DDBJ whole genome shotgun (WGS) entry which is preliminary data.</text>
</comment>
<protein>
    <recommendedName>
        <fullName evidence="3">DUF2255 family protein</fullName>
    </recommendedName>
</protein>
<keyword evidence="2" id="KW-1185">Reference proteome</keyword>
<dbReference type="Proteomes" id="UP000295388">
    <property type="component" value="Unassembled WGS sequence"/>
</dbReference>
<gene>
    <name evidence="1" type="ORF">EV643_103437</name>
</gene>
<name>A0A4R6KK47_9ACTN</name>
<dbReference type="OrthoDB" id="162563at2"/>
<dbReference type="Pfam" id="PF10012">
    <property type="entry name" value="DUF2255"/>
    <property type="match status" value="1"/>
</dbReference>
<reference evidence="1 2" key="1">
    <citation type="submission" date="2019-03" db="EMBL/GenBank/DDBJ databases">
        <title>Genomic Encyclopedia of Type Strains, Phase III (KMG-III): the genomes of soil and plant-associated and newly described type strains.</title>
        <authorList>
            <person name="Whitman W."/>
        </authorList>
    </citation>
    <scope>NUCLEOTIDE SEQUENCE [LARGE SCALE GENOMIC DNA]</scope>
    <source>
        <strain evidence="1 2">VKM Ac-2527</strain>
    </source>
</reference>
<sequence>MTAWSREQLDLLARASELTISPLRQDKVRYARPTIIWSVVVGDQLVARAYTGRTARWYRTAMAQRIGRIHVAGHHFNVEFAPVERSSDADVDAAYRAKYGNSSYVGPMIADAARAASVRITLRAQGA</sequence>
<organism evidence="1 2">
    <name type="scientific">Kribbella caucasensis</name>
    <dbReference type="NCBI Taxonomy" id="2512215"/>
    <lineage>
        <taxon>Bacteria</taxon>
        <taxon>Bacillati</taxon>
        <taxon>Actinomycetota</taxon>
        <taxon>Actinomycetes</taxon>
        <taxon>Propionibacteriales</taxon>
        <taxon>Kribbellaceae</taxon>
        <taxon>Kribbella</taxon>
    </lineage>
</organism>